<reference evidence="5" key="1">
    <citation type="journal article" date="2023" name="Mol. Biol. Evol.">
        <title>Third-Generation Sequencing Reveals the Adaptive Role of the Epigenome in Three Deep-Sea Polychaetes.</title>
        <authorList>
            <person name="Perez M."/>
            <person name="Aroh O."/>
            <person name="Sun Y."/>
            <person name="Lan Y."/>
            <person name="Juniper S.K."/>
            <person name="Young C.R."/>
            <person name="Angers B."/>
            <person name="Qian P.Y."/>
        </authorList>
    </citation>
    <scope>NUCLEOTIDE SEQUENCE</scope>
    <source>
        <strain evidence="5">R07B-5</strain>
    </source>
</reference>
<dbReference type="InterPro" id="IPR001128">
    <property type="entry name" value="Cyt_P450"/>
</dbReference>
<evidence type="ECO:0000256" key="1">
    <source>
        <dbReference type="ARBA" id="ARBA00010617"/>
    </source>
</evidence>
<evidence type="ECO:0000256" key="3">
    <source>
        <dbReference type="ARBA" id="ARBA00023004"/>
    </source>
</evidence>
<dbReference type="GO" id="GO:0020037">
    <property type="term" value="F:heme binding"/>
    <property type="evidence" value="ECO:0007669"/>
    <property type="project" value="InterPro"/>
</dbReference>
<dbReference type="GO" id="GO:0005737">
    <property type="term" value="C:cytoplasm"/>
    <property type="evidence" value="ECO:0007669"/>
    <property type="project" value="TreeGrafter"/>
</dbReference>
<dbReference type="GO" id="GO:0016712">
    <property type="term" value="F:oxidoreductase activity, acting on paired donors, with incorporation or reduction of molecular oxygen, reduced flavin or flavoprotein as one donor, and incorporation of one atom of oxygen"/>
    <property type="evidence" value="ECO:0007669"/>
    <property type="project" value="TreeGrafter"/>
</dbReference>
<keyword evidence="4" id="KW-0472">Membrane</keyword>
<accession>A0AAD9UBR2</accession>
<comment type="similarity">
    <text evidence="1">Belongs to the cytochrome P450 family.</text>
</comment>
<evidence type="ECO:0008006" key="7">
    <source>
        <dbReference type="Google" id="ProtNLM"/>
    </source>
</evidence>
<protein>
    <recommendedName>
        <fullName evidence="7">Cytochrome P450</fullName>
    </recommendedName>
</protein>
<keyword evidence="4" id="KW-1133">Transmembrane helix</keyword>
<proteinExistence type="inferred from homology"/>
<comment type="caution">
    <text evidence="5">The sequence shown here is derived from an EMBL/GenBank/DDBJ whole genome shotgun (WGS) entry which is preliminary data.</text>
</comment>
<dbReference type="Gene3D" id="1.10.630.10">
    <property type="entry name" value="Cytochrome P450"/>
    <property type="match status" value="1"/>
</dbReference>
<gene>
    <name evidence="5" type="ORF">NP493_293g04044</name>
</gene>
<dbReference type="PRINTS" id="PR00463">
    <property type="entry name" value="EP450I"/>
</dbReference>
<dbReference type="InterPro" id="IPR036396">
    <property type="entry name" value="Cyt_P450_sf"/>
</dbReference>
<evidence type="ECO:0000313" key="6">
    <source>
        <dbReference type="Proteomes" id="UP001209878"/>
    </source>
</evidence>
<evidence type="ECO:0000256" key="4">
    <source>
        <dbReference type="SAM" id="Phobius"/>
    </source>
</evidence>
<dbReference type="GO" id="GO:0006805">
    <property type="term" value="P:xenobiotic metabolic process"/>
    <property type="evidence" value="ECO:0007669"/>
    <property type="project" value="TreeGrafter"/>
</dbReference>
<dbReference type="PANTHER" id="PTHR24300">
    <property type="entry name" value="CYTOCHROME P450 508A4-RELATED"/>
    <property type="match status" value="1"/>
</dbReference>
<keyword evidence="4" id="KW-0812">Transmembrane</keyword>
<dbReference type="EMBL" id="JAODUO010000292">
    <property type="protein sequence ID" value="KAK2183887.1"/>
    <property type="molecule type" value="Genomic_DNA"/>
</dbReference>
<dbReference type="SUPFAM" id="SSF48264">
    <property type="entry name" value="Cytochrome P450"/>
    <property type="match status" value="1"/>
</dbReference>
<dbReference type="GO" id="GO:0008395">
    <property type="term" value="F:steroid hydroxylase activity"/>
    <property type="evidence" value="ECO:0007669"/>
    <property type="project" value="TreeGrafter"/>
</dbReference>
<keyword evidence="2" id="KW-0479">Metal-binding</keyword>
<dbReference type="InterPro" id="IPR050182">
    <property type="entry name" value="Cytochrome_P450_fam2"/>
</dbReference>
<dbReference type="InterPro" id="IPR002401">
    <property type="entry name" value="Cyt_P450_E_grp-I"/>
</dbReference>
<dbReference type="PANTHER" id="PTHR24300:SF397">
    <property type="entry name" value="CYTOCHROME P450 2U1"/>
    <property type="match status" value="1"/>
</dbReference>
<dbReference type="GO" id="GO:0006082">
    <property type="term" value="P:organic acid metabolic process"/>
    <property type="evidence" value="ECO:0007669"/>
    <property type="project" value="TreeGrafter"/>
</dbReference>
<keyword evidence="6" id="KW-1185">Reference proteome</keyword>
<dbReference type="Pfam" id="PF00067">
    <property type="entry name" value="p450"/>
    <property type="match status" value="1"/>
</dbReference>
<name>A0AAD9UBR2_RIDPI</name>
<evidence type="ECO:0000313" key="5">
    <source>
        <dbReference type="EMBL" id="KAK2183887.1"/>
    </source>
</evidence>
<sequence>MSLFTWIEIIDTSTLLLFLVVFLCGLWLLSPPGSPVNWPPGPKSWPLIGNADLFWNNDQMHLTFTELAKKYGEIVHLRIGPGGHMIVLTGQDVIREAIVNQGESFGNRPSFNTMVKYTSKGRGIIAGHGKNWKLLKRFPLRTLKDFGVGKSSLEEKIKEELDFFAAEIHSKGGEPFDPKLLIENAVSNIMCSMVFGERYDYDDEEFKHLLHGVTFTSGKIGMKLMPFNWLPGAVAMAFSPDYKAGPWLIGAAGQWMRTAAGHLIVPALSQLSLVFKTANPLQLVSCAEQ</sequence>
<feature type="transmembrane region" description="Helical" evidence="4">
    <location>
        <begin position="6"/>
        <end position="29"/>
    </location>
</feature>
<dbReference type="AlphaFoldDB" id="A0AAD9UBR2"/>
<dbReference type="GO" id="GO:0005506">
    <property type="term" value="F:iron ion binding"/>
    <property type="evidence" value="ECO:0007669"/>
    <property type="project" value="InterPro"/>
</dbReference>
<keyword evidence="3" id="KW-0408">Iron</keyword>
<dbReference type="Proteomes" id="UP001209878">
    <property type="component" value="Unassembled WGS sequence"/>
</dbReference>
<organism evidence="5 6">
    <name type="scientific">Ridgeia piscesae</name>
    <name type="common">Tubeworm</name>
    <dbReference type="NCBI Taxonomy" id="27915"/>
    <lineage>
        <taxon>Eukaryota</taxon>
        <taxon>Metazoa</taxon>
        <taxon>Spiralia</taxon>
        <taxon>Lophotrochozoa</taxon>
        <taxon>Annelida</taxon>
        <taxon>Polychaeta</taxon>
        <taxon>Sedentaria</taxon>
        <taxon>Canalipalpata</taxon>
        <taxon>Sabellida</taxon>
        <taxon>Siboglinidae</taxon>
        <taxon>Ridgeia</taxon>
    </lineage>
</organism>
<evidence type="ECO:0000256" key="2">
    <source>
        <dbReference type="ARBA" id="ARBA00022723"/>
    </source>
</evidence>